<dbReference type="Proteomes" id="UP000179243">
    <property type="component" value="Unassembled WGS sequence"/>
</dbReference>
<keyword evidence="1" id="KW-0812">Transmembrane</keyword>
<feature type="transmembrane region" description="Helical" evidence="1">
    <location>
        <begin position="326"/>
        <end position="353"/>
    </location>
</feature>
<dbReference type="Gene3D" id="3.30.420.40">
    <property type="match status" value="2"/>
</dbReference>
<dbReference type="InterPro" id="IPR007813">
    <property type="entry name" value="PilN"/>
</dbReference>
<gene>
    <name evidence="2" type="ORF">A2519_11135</name>
</gene>
<evidence type="ECO:0000313" key="2">
    <source>
        <dbReference type="EMBL" id="OGK07444.1"/>
    </source>
</evidence>
<dbReference type="AlphaFoldDB" id="A0A1F7FL42"/>
<accession>A0A1F7FL42</accession>
<keyword evidence="1" id="KW-0472">Membrane</keyword>
<name>A0A1F7FL42_UNCRA</name>
<proteinExistence type="predicted"/>
<comment type="caution">
    <text evidence="2">The sequence shown here is derived from an EMBL/GenBank/DDBJ whole genome shotgun (WGS) entry which is preliminary data.</text>
</comment>
<evidence type="ECO:0000313" key="3">
    <source>
        <dbReference type="Proteomes" id="UP000179243"/>
    </source>
</evidence>
<dbReference type="EMBL" id="MFYX01000007">
    <property type="protein sequence ID" value="OGK07444.1"/>
    <property type="molecule type" value="Genomic_DNA"/>
</dbReference>
<dbReference type="Pfam" id="PF05137">
    <property type="entry name" value="PilN"/>
    <property type="match status" value="1"/>
</dbReference>
<organism evidence="2 3">
    <name type="scientific">Candidatus Raymondbacteria bacterium RIFOXYD12_FULL_49_13</name>
    <dbReference type="NCBI Taxonomy" id="1817890"/>
    <lineage>
        <taxon>Bacteria</taxon>
        <taxon>Raymondiibacteriota</taxon>
    </lineage>
</organism>
<keyword evidence="1" id="KW-1133">Transmembrane helix</keyword>
<evidence type="ECO:0000256" key="1">
    <source>
        <dbReference type="SAM" id="Phobius"/>
    </source>
</evidence>
<reference evidence="2 3" key="1">
    <citation type="journal article" date="2016" name="Nat. Commun.">
        <title>Thousands of microbial genomes shed light on interconnected biogeochemical processes in an aquifer system.</title>
        <authorList>
            <person name="Anantharaman K."/>
            <person name="Brown C.T."/>
            <person name="Hug L.A."/>
            <person name="Sharon I."/>
            <person name="Castelle C.J."/>
            <person name="Probst A.J."/>
            <person name="Thomas B.C."/>
            <person name="Singh A."/>
            <person name="Wilkins M.J."/>
            <person name="Karaoz U."/>
            <person name="Brodie E.L."/>
            <person name="Williams K.H."/>
            <person name="Hubbard S.S."/>
            <person name="Banfield J.F."/>
        </authorList>
    </citation>
    <scope>NUCLEOTIDE SEQUENCE [LARGE SCALE GENOMIC DNA]</scope>
</reference>
<dbReference type="Gene3D" id="3.30.1490.300">
    <property type="match status" value="1"/>
</dbReference>
<sequence length="482" mass="53212">MKLLSKTRLQALVQSRVIPLLPFPEKSLGIALCDDVVTGALFTNNGSIKLEKTFSEPLEGRLFSSALSSLVKKEGLAGMGVNLSIGEPHTFSKSLEVPSEANIDEWLVRNSSAYLPVGVKSEDIYFDYLAAPSENGITHVFLAGARLSEIESLHHAARESGLLLDKIGFSGLDVLNLVERKDPVQAFIHVNKKTSTVIVTERVCIRFCKNIPAGLDILHETPRYFYNELDKLLVFYAEIKAFMQPIQKVIPLNFDRALLSGYSDRAGMVVGEPCFCYAIPDKIHLLAAGLGVKTLLPTAVSIDLNNEFPALLARQKREARFFRQTAAIAGAAFSLFAVLALLLWAAVAGFTVINNKREQRINPDYIALHALKTENQRLISEIRHAGTLAEKRSNKARLLQLIAQQIPSSAWLVGVTGREKAPQGWQTTITGFAYGQAVVTNCIGNLEKTGEFKSVKLTYTEHVKDKARQPQPELIRFEIALE</sequence>
<protein>
    <submittedName>
        <fullName evidence="2">Uncharacterized protein</fullName>
    </submittedName>
</protein>